<dbReference type="OrthoDB" id="7267284at2"/>
<sequence>MRRRNADHQRGVSLVESIVSLALLAFLALLMLQGLAAGQNVWRGAAARAATAESIEGAQAVLRERLARVYPATRYDAPLPYPDFDGTATALGFNAPLPEAAGPGATQRYVLSVGPGGDLTLAGHSDLWGRADGPAVEQVLLRGVQGLDIAYLPAGEATAGVWTDRWFKEPALPALVKLRVRFPPGDQRWWPDLLVHPMATTDGDCVLDDGGARCAGRG</sequence>
<dbReference type="AlphaFoldDB" id="A0A418WDA8"/>
<evidence type="ECO:0008006" key="3">
    <source>
        <dbReference type="Google" id="ProtNLM"/>
    </source>
</evidence>
<keyword evidence="2" id="KW-1185">Reference proteome</keyword>
<organism evidence="1 2">
    <name type="scientific">Oleomonas cavernae</name>
    <dbReference type="NCBI Taxonomy" id="2320859"/>
    <lineage>
        <taxon>Bacteria</taxon>
        <taxon>Pseudomonadati</taxon>
        <taxon>Pseudomonadota</taxon>
        <taxon>Alphaproteobacteria</taxon>
        <taxon>Acetobacterales</taxon>
        <taxon>Acetobacteraceae</taxon>
        <taxon>Oleomonas</taxon>
    </lineage>
</organism>
<dbReference type="PROSITE" id="PS00409">
    <property type="entry name" value="PROKAR_NTER_METHYL"/>
    <property type="match status" value="1"/>
</dbReference>
<name>A0A418WDA8_9PROT</name>
<accession>A0A418WDA8</accession>
<reference evidence="1 2" key="1">
    <citation type="submission" date="2018-09" db="EMBL/GenBank/DDBJ databases">
        <authorList>
            <person name="Zhu H."/>
        </authorList>
    </citation>
    <scope>NUCLEOTIDE SEQUENCE [LARGE SCALE GENOMIC DNA]</scope>
    <source>
        <strain evidence="1 2">K1W22B-8</strain>
    </source>
</reference>
<dbReference type="Proteomes" id="UP000284605">
    <property type="component" value="Unassembled WGS sequence"/>
</dbReference>
<dbReference type="InterPro" id="IPR045584">
    <property type="entry name" value="Pilin-like"/>
</dbReference>
<dbReference type="InterPro" id="IPR012902">
    <property type="entry name" value="N_methyl_site"/>
</dbReference>
<comment type="caution">
    <text evidence="1">The sequence shown here is derived from an EMBL/GenBank/DDBJ whole genome shotgun (WGS) entry which is preliminary data.</text>
</comment>
<evidence type="ECO:0000313" key="1">
    <source>
        <dbReference type="EMBL" id="RJF87948.1"/>
    </source>
</evidence>
<protein>
    <recommendedName>
        <fullName evidence="3">Prepilin-type N-terminal cleavage/methylation domain-containing protein</fullName>
    </recommendedName>
</protein>
<dbReference type="Pfam" id="PF07963">
    <property type="entry name" value="N_methyl"/>
    <property type="match status" value="1"/>
</dbReference>
<proteinExistence type="predicted"/>
<dbReference type="SUPFAM" id="SSF54523">
    <property type="entry name" value="Pili subunits"/>
    <property type="match status" value="1"/>
</dbReference>
<dbReference type="RefSeq" id="WP_119778583.1">
    <property type="nucleotide sequence ID" value="NZ_QYUK01000011.1"/>
</dbReference>
<evidence type="ECO:0000313" key="2">
    <source>
        <dbReference type="Proteomes" id="UP000284605"/>
    </source>
</evidence>
<dbReference type="EMBL" id="QYUK01000011">
    <property type="protein sequence ID" value="RJF87948.1"/>
    <property type="molecule type" value="Genomic_DNA"/>
</dbReference>
<gene>
    <name evidence="1" type="ORF">D3874_13720</name>
</gene>